<comment type="caution">
    <text evidence="2">The sequence shown here is derived from an EMBL/GenBank/DDBJ whole genome shotgun (WGS) entry which is preliminary data.</text>
</comment>
<accession>A0AAW8WDI0</accession>
<dbReference type="PANTHER" id="PTHR39201:SF1">
    <property type="entry name" value="FLAVODOXIN-LIKE DOMAIN-CONTAINING PROTEIN"/>
    <property type="match status" value="1"/>
</dbReference>
<dbReference type="Proteomes" id="UP001263852">
    <property type="component" value="Unassembled WGS sequence"/>
</dbReference>
<dbReference type="EMBL" id="JAVLAO010000001">
    <property type="protein sequence ID" value="MDT7038094.1"/>
    <property type="molecule type" value="Genomic_DNA"/>
</dbReference>
<evidence type="ECO:0000259" key="1">
    <source>
        <dbReference type="PROSITE" id="PS50902"/>
    </source>
</evidence>
<protein>
    <submittedName>
        <fullName evidence="2">Flavodoxin</fullName>
    </submittedName>
</protein>
<dbReference type="PROSITE" id="PS00201">
    <property type="entry name" value="FLAVODOXIN"/>
    <property type="match status" value="1"/>
</dbReference>
<dbReference type="PROSITE" id="PS50902">
    <property type="entry name" value="FLAVODOXIN_LIKE"/>
    <property type="match status" value="1"/>
</dbReference>
<reference evidence="2" key="1">
    <citation type="submission" date="2023-08" db="EMBL/GenBank/DDBJ databases">
        <authorList>
            <person name="Page C.A."/>
            <person name="Perez-Diaz I.M."/>
        </authorList>
    </citation>
    <scope>NUCLEOTIDE SEQUENCE</scope>
    <source>
        <strain evidence="2">1.8.9</strain>
    </source>
</reference>
<gene>
    <name evidence="2" type="ORF">RI555_03580</name>
</gene>
<name>A0AAW8WDI0_LACPE</name>
<dbReference type="GO" id="GO:0010181">
    <property type="term" value="F:FMN binding"/>
    <property type="evidence" value="ECO:0007669"/>
    <property type="project" value="InterPro"/>
</dbReference>
<dbReference type="AlphaFoldDB" id="A0AAW8WDI0"/>
<dbReference type="InterPro" id="IPR008254">
    <property type="entry name" value="Flavodoxin/NO_synth"/>
</dbReference>
<dbReference type="GO" id="GO:0009055">
    <property type="term" value="F:electron transfer activity"/>
    <property type="evidence" value="ECO:0007669"/>
    <property type="project" value="InterPro"/>
</dbReference>
<proteinExistence type="predicted"/>
<evidence type="ECO:0000313" key="2">
    <source>
        <dbReference type="EMBL" id="MDT7038094.1"/>
    </source>
</evidence>
<dbReference type="GO" id="GO:0016651">
    <property type="term" value="F:oxidoreductase activity, acting on NAD(P)H"/>
    <property type="evidence" value="ECO:0007669"/>
    <property type="project" value="UniProtKB-ARBA"/>
</dbReference>
<evidence type="ECO:0000313" key="3">
    <source>
        <dbReference type="Proteomes" id="UP001263852"/>
    </source>
</evidence>
<dbReference type="Pfam" id="PF12682">
    <property type="entry name" value="Flavodoxin_4"/>
    <property type="match status" value="1"/>
</dbReference>
<dbReference type="PANTHER" id="PTHR39201">
    <property type="entry name" value="EXPORTED PROTEIN-RELATED"/>
    <property type="match status" value="1"/>
</dbReference>
<sequence length="204" mass="23074">MKKWLVGIVIAIVALVAGVYLWSAQNGRQQHSASRANTASSKSTTESSKQHKMLVVYYSNSGTTESAAKTIQKKTGADIIKLQMSPDYPSDYSKLTVVAKRQIDRNQHPKILNNIDFSKYSTIFLGFPTWYHRPPMFINTFFEKYDLKGKTVVPFTTSMSSSIAVSRPYLKKMTANKQIVLQTGFRANETSTITKYLKQHNFTK</sequence>
<organism evidence="2 3">
    <name type="scientific">Lactiplantibacillus pentosus</name>
    <name type="common">Lactobacillus pentosus</name>
    <dbReference type="NCBI Taxonomy" id="1589"/>
    <lineage>
        <taxon>Bacteria</taxon>
        <taxon>Bacillati</taxon>
        <taxon>Bacillota</taxon>
        <taxon>Bacilli</taxon>
        <taxon>Lactobacillales</taxon>
        <taxon>Lactobacillaceae</taxon>
        <taxon>Lactiplantibacillus</taxon>
    </lineage>
</organism>
<dbReference type="InterPro" id="IPR001226">
    <property type="entry name" value="Flavodoxin_CS"/>
</dbReference>
<dbReference type="RefSeq" id="WP_216748417.1">
    <property type="nucleotide sequence ID" value="NZ_JAGWDT010000016.1"/>
</dbReference>
<feature type="domain" description="Flavodoxin-like" evidence="1">
    <location>
        <begin position="53"/>
        <end position="204"/>
    </location>
</feature>